<dbReference type="STRING" id="35622.SAMN04489764_4444"/>
<dbReference type="InterPro" id="IPR002033">
    <property type="entry name" value="TatC"/>
</dbReference>
<comment type="subcellular location">
    <subcellularLocation>
        <location evidence="7">Cell membrane</location>
        <topology evidence="7">Multi-pass membrane protein</topology>
    </subcellularLocation>
    <subcellularLocation>
        <location evidence="1">Membrane</location>
        <topology evidence="1">Multi-pass membrane protein</topology>
    </subcellularLocation>
</comment>
<proteinExistence type="inferred from homology"/>
<reference evidence="9 10" key="1">
    <citation type="submission" date="2016-10" db="EMBL/GenBank/DDBJ databases">
        <authorList>
            <person name="de Groot N.N."/>
        </authorList>
    </citation>
    <scope>NUCLEOTIDE SEQUENCE [LARGE SCALE GENOMIC DNA]</scope>
    <source>
        <strain evidence="9 10">DSM 43794</strain>
    </source>
</reference>
<evidence type="ECO:0000256" key="5">
    <source>
        <dbReference type="ARBA" id="ARBA00023010"/>
    </source>
</evidence>
<comment type="subunit">
    <text evidence="7">The Tat system comprises two distinct complexes: a TatABC complex, containing multiple copies of TatA, TatB and TatC subunits, and a separate TatA complex, containing only TatA subunits. Substrates initially bind to the TatABC complex, which probably triggers association of the separate TatA complex to form the active translocon.</text>
</comment>
<keyword evidence="4 7" id="KW-1133">Transmembrane helix</keyword>
<keyword evidence="3 7" id="KW-0653">Protein transport</keyword>
<dbReference type="NCBIfam" id="TIGR00945">
    <property type="entry name" value="tatC"/>
    <property type="match status" value="1"/>
</dbReference>
<feature type="transmembrane region" description="Helical" evidence="7">
    <location>
        <begin position="175"/>
        <end position="204"/>
    </location>
</feature>
<feature type="region of interest" description="Disordered" evidence="8">
    <location>
        <begin position="1"/>
        <end position="22"/>
    </location>
</feature>
<gene>
    <name evidence="7" type="primary">tatC</name>
    <name evidence="9" type="ORF">SAMN04489764_4444</name>
</gene>
<evidence type="ECO:0000256" key="6">
    <source>
        <dbReference type="ARBA" id="ARBA00023136"/>
    </source>
</evidence>
<keyword evidence="10" id="KW-1185">Reference proteome</keyword>
<dbReference type="AlphaFoldDB" id="A0A1H1HHJ7"/>
<feature type="region of interest" description="Disordered" evidence="8">
    <location>
        <begin position="265"/>
        <end position="291"/>
    </location>
</feature>
<evidence type="ECO:0000256" key="8">
    <source>
        <dbReference type="SAM" id="MobiDB-lite"/>
    </source>
</evidence>
<evidence type="ECO:0000256" key="7">
    <source>
        <dbReference type="HAMAP-Rule" id="MF_00902"/>
    </source>
</evidence>
<dbReference type="OrthoDB" id="9777044at2"/>
<keyword evidence="7" id="KW-0813">Transport</keyword>
<comment type="similarity">
    <text evidence="7">Belongs to the TatC family.</text>
</comment>
<feature type="transmembrane region" description="Helical" evidence="7">
    <location>
        <begin position="216"/>
        <end position="232"/>
    </location>
</feature>
<dbReference type="GO" id="GO:0033281">
    <property type="term" value="C:TAT protein transport complex"/>
    <property type="evidence" value="ECO:0007669"/>
    <property type="project" value="UniProtKB-UniRule"/>
</dbReference>
<dbReference type="GO" id="GO:0009977">
    <property type="term" value="F:proton motive force dependent protein transmembrane transporter activity"/>
    <property type="evidence" value="ECO:0007669"/>
    <property type="project" value="TreeGrafter"/>
</dbReference>
<dbReference type="Pfam" id="PF00902">
    <property type="entry name" value="TatC"/>
    <property type="match status" value="1"/>
</dbReference>
<evidence type="ECO:0000256" key="4">
    <source>
        <dbReference type="ARBA" id="ARBA00022989"/>
    </source>
</evidence>
<feature type="transmembrane region" description="Helical" evidence="7">
    <location>
        <begin position="96"/>
        <end position="117"/>
    </location>
</feature>
<feature type="transmembrane region" description="Helical" evidence="7">
    <location>
        <begin position="238"/>
        <end position="257"/>
    </location>
</feature>
<organism evidence="9 10">
    <name type="scientific">Thermostaphylospora chromogena</name>
    <dbReference type="NCBI Taxonomy" id="35622"/>
    <lineage>
        <taxon>Bacteria</taxon>
        <taxon>Bacillati</taxon>
        <taxon>Actinomycetota</taxon>
        <taxon>Actinomycetes</taxon>
        <taxon>Streptosporangiales</taxon>
        <taxon>Thermomonosporaceae</taxon>
        <taxon>Thermostaphylospora</taxon>
    </lineage>
</organism>
<accession>A0A1H1HHJ7</accession>
<dbReference type="Proteomes" id="UP000217103">
    <property type="component" value="Unassembled WGS sequence"/>
</dbReference>
<evidence type="ECO:0000313" key="10">
    <source>
        <dbReference type="Proteomes" id="UP000217103"/>
    </source>
</evidence>
<dbReference type="PANTHER" id="PTHR30371">
    <property type="entry name" value="SEC-INDEPENDENT PROTEIN TRANSLOCASE PROTEIN TATC"/>
    <property type="match status" value="1"/>
</dbReference>
<sequence length="291" mass="32018">MALLKRSRSSKGPASPDADDGRMPLMEHLRELRNRLVKAILAVVAGTIVGFLLFDPIYEFIKEPYCGLPQEHMLKPGECSLAVQGVFESFFVNLKIAALFGLVASSPIWLYQIWAFVTPGLYRNERRYTLTFLGLAIPLFLAGAALAYFVMDTGLAILLSFAPPDSVIIITISDFLSYVLVMLIVFGISFELPLLLVFLNIIGVLSHATVKKHRRMVIFIMFVFGAVATPGGDPFTMIALALPMVVLFAAAELVMYLREKRMPRGEDYSSLSDDEASPLELGADGGSETTK</sequence>
<dbReference type="GO" id="GO:0065002">
    <property type="term" value="P:intracellular protein transmembrane transport"/>
    <property type="evidence" value="ECO:0007669"/>
    <property type="project" value="TreeGrafter"/>
</dbReference>
<keyword evidence="6 7" id="KW-0472">Membrane</keyword>
<protein>
    <recommendedName>
        <fullName evidence="7">Sec-independent protein translocase protein TatC</fullName>
    </recommendedName>
</protein>
<dbReference type="EMBL" id="FNKK01000002">
    <property type="protein sequence ID" value="SDR24874.1"/>
    <property type="molecule type" value="Genomic_DNA"/>
</dbReference>
<dbReference type="GO" id="GO:0043953">
    <property type="term" value="P:protein transport by the Tat complex"/>
    <property type="evidence" value="ECO:0007669"/>
    <property type="project" value="UniProtKB-UniRule"/>
</dbReference>
<name>A0A1H1HHJ7_9ACTN</name>
<evidence type="ECO:0000256" key="3">
    <source>
        <dbReference type="ARBA" id="ARBA00022927"/>
    </source>
</evidence>
<evidence type="ECO:0000313" key="9">
    <source>
        <dbReference type="EMBL" id="SDR24874.1"/>
    </source>
</evidence>
<comment type="function">
    <text evidence="7">Part of the twin-arginine translocation (Tat) system that transports large folded proteins containing a characteristic twin-arginine motif in their signal peptide across membranes. Together with TatB, TatC is part of a receptor directly interacting with Tat signal peptides.</text>
</comment>
<keyword evidence="7" id="KW-1003">Cell membrane</keyword>
<dbReference type="HAMAP" id="MF_00902">
    <property type="entry name" value="TatC"/>
    <property type="match status" value="1"/>
</dbReference>
<keyword evidence="5 7" id="KW-0811">Translocation</keyword>
<dbReference type="RefSeq" id="WP_093261604.1">
    <property type="nucleotide sequence ID" value="NZ_FNKK01000002.1"/>
</dbReference>
<feature type="transmembrane region" description="Helical" evidence="7">
    <location>
        <begin position="36"/>
        <end position="54"/>
    </location>
</feature>
<keyword evidence="2 7" id="KW-0812">Transmembrane</keyword>
<dbReference type="PRINTS" id="PR01840">
    <property type="entry name" value="TATCFAMILY"/>
</dbReference>
<dbReference type="PANTHER" id="PTHR30371:SF0">
    <property type="entry name" value="SEC-INDEPENDENT PROTEIN TRANSLOCASE PROTEIN TATC, CHLOROPLASTIC-RELATED"/>
    <property type="match status" value="1"/>
</dbReference>
<evidence type="ECO:0000256" key="1">
    <source>
        <dbReference type="ARBA" id="ARBA00004141"/>
    </source>
</evidence>
<evidence type="ECO:0000256" key="2">
    <source>
        <dbReference type="ARBA" id="ARBA00022692"/>
    </source>
</evidence>
<feature type="transmembrane region" description="Helical" evidence="7">
    <location>
        <begin position="129"/>
        <end position="151"/>
    </location>
</feature>